<sequence>MTITRNALKDSKITVMGLGLHGGGIATARFLAEAGARVTVTDLGSPEKLASSIEQLSGLDIQYVLGEHREKDFTEADLVIKNPAVPSGSPFLKMAKQIETDISLFLQLTDNPLIAVTGSKGKSTTVSAIHHVMKMADPRTRLGGNITVSPLSFINELGKDDLVILELSSWQLHDLGERDLLKPDIALITNIMYDHQNRYSTFRDYVNDKKLIYRNQKPGQVSIFGEDSWAEEFCSESRGDVYRFFQNKPSEPITGRCGWLEENRGFFTESGSEIIEIVPETLSVPGEHFRLNMLIAGMVLYKAGLKPELIREGLSGFKGVPHRMEHFATKEGIDFYNDSAATIPEAVAAAVESFKNPPVLITGGTDKELKFEVLGDALKGAKGIFLLEGSGTDKIMPVLRRNGISWNGPYKSLKEALEEAYKIASRGDAIILSPGCTSFGMFLNEFDRGDRFRELVGDL</sequence>
<evidence type="ECO:0000256" key="8">
    <source>
        <dbReference type="RuleBase" id="RU003664"/>
    </source>
</evidence>
<dbReference type="GO" id="GO:0009252">
    <property type="term" value="P:peptidoglycan biosynthetic process"/>
    <property type="evidence" value="ECO:0007669"/>
    <property type="project" value="UniProtKB-UniRule"/>
</dbReference>
<dbReference type="NCBIfam" id="TIGR01087">
    <property type="entry name" value="murD"/>
    <property type="match status" value="1"/>
</dbReference>
<comment type="function">
    <text evidence="7 8">Cell wall formation. Catalyzes the addition of glutamate to the nucleotide precursor UDP-N-acetylmuramoyl-L-alanine (UMA).</text>
</comment>
<evidence type="ECO:0000256" key="6">
    <source>
        <dbReference type="ARBA" id="ARBA00022840"/>
    </source>
</evidence>
<proteinExistence type="inferred from homology"/>
<dbReference type="GO" id="GO:0008764">
    <property type="term" value="F:UDP-N-acetylmuramoylalanine-D-glutamate ligase activity"/>
    <property type="evidence" value="ECO:0007669"/>
    <property type="project" value="UniProtKB-UniRule"/>
</dbReference>
<keyword evidence="7 8" id="KW-0133">Cell shape</keyword>
<evidence type="ECO:0000313" key="12">
    <source>
        <dbReference type="Proteomes" id="UP000587760"/>
    </source>
</evidence>
<organism evidence="11 12">
    <name type="scientific">Spirochaeta isovalerica</name>
    <dbReference type="NCBI Taxonomy" id="150"/>
    <lineage>
        <taxon>Bacteria</taxon>
        <taxon>Pseudomonadati</taxon>
        <taxon>Spirochaetota</taxon>
        <taxon>Spirochaetia</taxon>
        <taxon>Spirochaetales</taxon>
        <taxon>Spirochaetaceae</taxon>
        <taxon>Spirochaeta</taxon>
    </lineage>
</organism>
<dbReference type="GO" id="GO:0051301">
    <property type="term" value="P:cell division"/>
    <property type="evidence" value="ECO:0007669"/>
    <property type="project" value="UniProtKB-KW"/>
</dbReference>
<evidence type="ECO:0000256" key="1">
    <source>
        <dbReference type="ARBA" id="ARBA00004496"/>
    </source>
</evidence>
<dbReference type="PANTHER" id="PTHR43692:SF1">
    <property type="entry name" value="UDP-N-ACETYLMURAMOYLALANINE--D-GLUTAMATE LIGASE"/>
    <property type="match status" value="1"/>
</dbReference>
<dbReference type="Pfam" id="PF21799">
    <property type="entry name" value="MurD-like_N"/>
    <property type="match status" value="1"/>
</dbReference>
<dbReference type="GO" id="GO:0008360">
    <property type="term" value="P:regulation of cell shape"/>
    <property type="evidence" value="ECO:0007669"/>
    <property type="project" value="UniProtKB-KW"/>
</dbReference>
<comment type="catalytic activity">
    <reaction evidence="7 8">
        <text>UDP-N-acetyl-alpha-D-muramoyl-L-alanine + D-glutamate + ATP = UDP-N-acetyl-alpha-D-muramoyl-L-alanyl-D-glutamate + ADP + phosphate + H(+)</text>
        <dbReference type="Rhea" id="RHEA:16429"/>
        <dbReference type="ChEBI" id="CHEBI:15378"/>
        <dbReference type="ChEBI" id="CHEBI:29986"/>
        <dbReference type="ChEBI" id="CHEBI:30616"/>
        <dbReference type="ChEBI" id="CHEBI:43474"/>
        <dbReference type="ChEBI" id="CHEBI:83898"/>
        <dbReference type="ChEBI" id="CHEBI:83900"/>
        <dbReference type="ChEBI" id="CHEBI:456216"/>
        <dbReference type="EC" id="6.3.2.9"/>
    </reaction>
</comment>
<dbReference type="SUPFAM" id="SSF53244">
    <property type="entry name" value="MurD-like peptide ligases, peptide-binding domain"/>
    <property type="match status" value="1"/>
</dbReference>
<feature type="binding site" evidence="7">
    <location>
        <begin position="118"/>
        <end position="124"/>
    </location>
    <ligand>
        <name>ATP</name>
        <dbReference type="ChEBI" id="CHEBI:30616"/>
    </ligand>
</feature>
<dbReference type="InterPro" id="IPR036565">
    <property type="entry name" value="Mur-like_cat_sf"/>
</dbReference>
<comment type="similarity">
    <text evidence="7">Belongs to the MurCDEF family.</text>
</comment>
<comment type="caution">
    <text evidence="11">The sequence shown here is derived from an EMBL/GenBank/DDBJ whole genome shotgun (WGS) entry which is preliminary data.</text>
</comment>
<dbReference type="InterPro" id="IPR005762">
    <property type="entry name" value="MurD"/>
</dbReference>
<keyword evidence="7 8" id="KW-0131">Cell cycle</keyword>
<dbReference type="Gene3D" id="3.40.50.720">
    <property type="entry name" value="NAD(P)-binding Rossmann-like Domain"/>
    <property type="match status" value="1"/>
</dbReference>
<keyword evidence="7 8" id="KW-0573">Peptidoglycan synthesis</keyword>
<evidence type="ECO:0000256" key="2">
    <source>
        <dbReference type="ARBA" id="ARBA00004752"/>
    </source>
</evidence>
<dbReference type="Gene3D" id="3.40.1190.10">
    <property type="entry name" value="Mur-like, catalytic domain"/>
    <property type="match status" value="1"/>
</dbReference>
<keyword evidence="6 7" id="KW-0067">ATP-binding</keyword>
<evidence type="ECO:0000256" key="3">
    <source>
        <dbReference type="ARBA" id="ARBA00022490"/>
    </source>
</evidence>
<keyword evidence="7 8" id="KW-0961">Cell wall biogenesis/degradation</keyword>
<evidence type="ECO:0000256" key="4">
    <source>
        <dbReference type="ARBA" id="ARBA00022598"/>
    </source>
</evidence>
<evidence type="ECO:0000256" key="5">
    <source>
        <dbReference type="ARBA" id="ARBA00022741"/>
    </source>
</evidence>
<dbReference type="AlphaFoldDB" id="A0A841RJT5"/>
<comment type="pathway">
    <text evidence="2 7 8">Cell wall biogenesis; peptidoglycan biosynthesis.</text>
</comment>
<accession>A0A841RJT5</accession>
<evidence type="ECO:0000259" key="10">
    <source>
        <dbReference type="Pfam" id="PF08245"/>
    </source>
</evidence>
<name>A0A841RJT5_9SPIO</name>
<dbReference type="GO" id="GO:0005737">
    <property type="term" value="C:cytoplasm"/>
    <property type="evidence" value="ECO:0007669"/>
    <property type="project" value="UniProtKB-SubCell"/>
</dbReference>
<comment type="subcellular location">
    <subcellularLocation>
        <location evidence="1 7 8">Cytoplasm</location>
    </subcellularLocation>
</comment>
<dbReference type="SUPFAM" id="SSF51984">
    <property type="entry name" value="MurCD N-terminal domain"/>
    <property type="match status" value="1"/>
</dbReference>
<keyword evidence="5 7" id="KW-0547">Nucleotide-binding</keyword>
<dbReference type="SUPFAM" id="SSF53623">
    <property type="entry name" value="MurD-like peptide ligases, catalytic domain"/>
    <property type="match status" value="1"/>
</dbReference>
<evidence type="ECO:0000256" key="7">
    <source>
        <dbReference type="HAMAP-Rule" id="MF_00639"/>
    </source>
</evidence>
<dbReference type="InterPro" id="IPR013221">
    <property type="entry name" value="Mur_ligase_cen"/>
</dbReference>
<feature type="domain" description="Mur ligase central" evidence="10">
    <location>
        <begin position="116"/>
        <end position="299"/>
    </location>
</feature>
<keyword evidence="12" id="KW-1185">Reference proteome</keyword>
<dbReference type="PANTHER" id="PTHR43692">
    <property type="entry name" value="UDP-N-ACETYLMURAMOYLALANINE--D-GLUTAMATE LIGASE"/>
    <property type="match status" value="1"/>
</dbReference>
<reference evidence="11 12" key="1">
    <citation type="submission" date="2020-08" db="EMBL/GenBank/DDBJ databases">
        <title>Genomic Encyclopedia of Type Strains, Phase IV (KMG-IV): sequencing the most valuable type-strain genomes for metagenomic binning, comparative biology and taxonomic classification.</title>
        <authorList>
            <person name="Goeker M."/>
        </authorList>
    </citation>
    <scope>NUCLEOTIDE SEQUENCE [LARGE SCALE GENOMIC DNA]</scope>
    <source>
        <strain evidence="11 12">DSM 2461</strain>
    </source>
</reference>
<dbReference type="UniPathway" id="UPA00219"/>
<dbReference type="GO" id="GO:0005524">
    <property type="term" value="F:ATP binding"/>
    <property type="evidence" value="ECO:0007669"/>
    <property type="project" value="UniProtKB-UniRule"/>
</dbReference>
<keyword evidence="7 8" id="KW-0132">Cell division</keyword>
<dbReference type="HAMAP" id="MF_00639">
    <property type="entry name" value="MurD"/>
    <property type="match status" value="1"/>
</dbReference>
<dbReference type="Pfam" id="PF02875">
    <property type="entry name" value="Mur_ligase_C"/>
    <property type="match status" value="1"/>
</dbReference>
<feature type="domain" description="Mur ligase C-terminal" evidence="9">
    <location>
        <begin position="322"/>
        <end position="434"/>
    </location>
</feature>
<dbReference type="EMBL" id="JACHGJ010000013">
    <property type="protein sequence ID" value="MBB6482552.1"/>
    <property type="molecule type" value="Genomic_DNA"/>
</dbReference>
<gene>
    <name evidence="7" type="primary">murD</name>
    <name evidence="11" type="ORF">HNR50_004252</name>
</gene>
<dbReference type="GO" id="GO:0071555">
    <property type="term" value="P:cell wall organization"/>
    <property type="evidence" value="ECO:0007669"/>
    <property type="project" value="UniProtKB-KW"/>
</dbReference>
<evidence type="ECO:0000313" key="11">
    <source>
        <dbReference type="EMBL" id="MBB6482552.1"/>
    </source>
</evidence>
<dbReference type="Pfam" id="PF08245">
    <property type="entry name" value="Mur_ligase_M"/>
    <property type="match status" value="1"/>
</dbReference>
<keyword evidence="3 7" id="KW-0963">Cytoplasm</keyword>
<dbReference type="Gene3D" id="3.90.190.20">
    <property type="entry name" value="Mur ligase, C-terminal domain"/>
    <property type="match status" value="1"/>
</dbReference>
<protein>
    <recommendedName>
        <fullName evidence="7 8">UDP-N-acetylmuramoylalanine--D-glutamate ligase</fullName>
        <ecNumber evidence="7 8">6.3.2.9</ecNumber>
    </recommendedName>
    <alternativeName>
        <fullName evidence="7">D-glutamic acid-adding enzyme</fullName>
    </alternativeName>
    <alternativeName>
        <fullName evidence="7">UDP-N-acetylmuramoyl-L-alanyl-D-glutamate synthetase</fullName>
    </alternativeName>
</protein>
<dbReference type="RefSeq" id="WP_184748788.1">
    <property type="nucleotide sequence ID" value="NZ_JACHGJ010000013.1"/>
</dbReference>
<dbReference type="EC" id="6.3.2.9" evidence="7 8"/>
<dbReference type="InterPro" id="IPR036615">
    <property type="entry name" value="Mur_ligase_C_dom_sf"/>
</dbReference>
<evidence type="ECO:0000259" key="9">
    <source>
        <dbReference type="Pfam" id="PF02875"/>
    </source>
</evidence>
<dbReference type="InterPro" id="IPR004101">
    <property type="entry name" value="Mur_ligase_C"/>
</dbReference>
<dbReference type="Proteomes" id="UP000587760">
    <property type="component" value="Unassembled WGS sequence"/>
</dbReference>
<keyword evidence="4 7" id="KW-0436">Ligase</keyword>